<comment type="similarity">
    <text evidence="1 2">Belongs to the peptidase M16 family.</text>
</comment>
<dbReference type="PANTHER" id="PTHR11851:SF49">
    <property type="entry name" value="MITOCHONDRIAL-PROCESSING PEPTIDASE SUBUNIT ALPHA"/>
    <property type="match status" value="1"/>
</dbReference>
<organism evidence="5">
    <name type="scientific">candidate division WOR-3 bacterium</name>
    <dbReference type="NCBI Taxonomy" id="2052148"/>
    <lineage>
        <taxon>Bacteria</taxon>
        <taxon>Bacteria division WOR-3</taxon>
    </lineage>
</organism>
<dbReference type="PANTHER" id="PTHR11851">
    <property type="entry name" value="METALLOPROTEASE"/>
    <property type="match status" value="1"/>
</dbReference>
<dbReference type="InterPro" id="IPR050361">
    <property type="entry name" value="MPP/UQCRC_Complex"/>
</dbReference>
<feature type="domain" description="Peptidase M16 N-terminal" evidence="3">
    <location>
        <begin position="31"/>
        <end position="166"/>
    </location>
</feature>
<evidence type="ECO:0000259" key="4">
    <source>
        <dbReference type="Pfam" id="PF05193"/>
    </source>
</evidence>
<dbReference type="GO" id="GO:0006508">
    <property type="term" value="P:proteolysis"/>
    <property type="evidence" value="ECO:0007669"/>
    <property type="project" value="InterPro"/>
</dbReference>
<dbReference type="InterPro" id="IPR001431">
    <property type="entry name" value="Pept_M16_Zn_BS"/>
</dbReference>
<dbReference type="AlphaFoldDB" id="A0A7C6EG41"/>
<dbReference type="Gene3D" id="3.30.830.10">
    <property type="entry name" value="Metalloenzyme, LuxS/M16 peptidase-like"/>
    <property type="match status" value="2"/>
</dbReference>
<evidence type="ECO:0000313" key="5">
    <source>
        <dbReference type="EMBL" id="HHS62223.1"/>
    </source>
</evidence>
<dbReference type="InterPro" id="IPR011249">
    <property type="entry name" value="Metalloenz_LuxS/M16"/>
</dbReference>
<feature type="domain" description="Peptidase M16 C-terminal" evidence="4">
    <location>
        <begin position="190"/>
        <end position="343"/>
    </location>
</feature>
<dbReference type="Pfam" id="PF05193">
    <property type="entry name" value="Peptidase_M16_C"/>
    <property type="match status" value="1"/>
</dbReference>
<comment type="caution">
    <text evidence="5">The sequence shown here is derived from an EMBL/GenBank/DDBJ whole genome shotgun (WGS) entry which is preliminary data.</text>
</comment>
<dbReference type="GO" id="GO:0004222">
    <property type="term" value="F:metalloendopeptidase activity"/>
    <property type="evidence" value="ECO:0007669"/>
    <property type="project" value="InterPro"/>
</dbReference>
<gene>
    <name evidence="5" type="ORF">ENV70_01220</name>
</gene>
<dbReference type="SUPFAM" id="SSF63411">
    <property type="entry name" value="LuxS/MPP-like metallohydrolase"/>
    <property type="match status" value="2"/>
</dbReference>
<dbReference type="InterPro" id="IPR011765">
    <property type="entry name" value="Pept_M16_N"/>
</dbReference>
<dbReference type="Pfam" id="PF00675">
    <property type="entry name" value="Peptidase_M16"/>
    <property type="match status" value="1"/>
</dbReference>
<evidence type="ECO:0000259" key="3">
    <source>
        <dbReference type="Pfam" id="PF00675"/>
    </source>
</evidence>
<evidence type="ECO:0000256" key="1">
    <source>
        <dbReference type="ARBA" id="ARBA00007261"/>
    </source>
</evidence>
<name>A0A7C6EG41_UNCW3</name>
<dbReference type="GO" id="GO:0046872">
    <property type="term" value="F:metal ion binding"/>
    <property type="evidence" value="ECO:0007669"/>
    <property type="project" value="InterPro"/>
</dbReference>
<accession>A0A7C6EG41</accession>
<proteinExistence type="inferred from homology"/>
<dbReference type="PROSITE" id="PS00143">
    <property type="entry name" value="INSULINASE"/>
    <property type="match status" value="1"/>
</dbReference>
<dbReference type="EMBL" id="DTHJ01000025">
    <property type="protein sequence ID" value="HHS62223.1"/>
    <property type="molecule type" value="Genomic_DNA"/>
</dbReference>
<reference evidence="5" key="1">
    <citation type="journal article" date="2020" name="mSystems">
        <title>Genome- and Community-Level Interaction Insights into Carbon Utilization and Element Cycling Functions of Hydrothermarchaeota in Hydrothermal Sediment.</title>
        <authorList>
            <person name="Zhou Z."/>
            <person name="Liu Y."/>
            <person name="Xu W."/>
            <person name="Pan J."/>
            <person name="Luo Z.H."/>
            <person name="Li M."/>
        </authorList>
    </citation>
    <scope>NUCLEOTIDE SEQUENCE [LARGE SCALE GENOMIC DNA]</scope>
    <source>
        <strain evidence="5">SpSt-783</strain>
    </source>
</reference>
<protein>
    <submittedName>
        <fullName evidence="5">Insulinase family protein</fullName>
    </submittedName>
</protein>
<evidence type="ECO:0000256" key="2">
    <source>
        <dbReference type="RuleBase" id="RU004447"/>
    </source>
</evidence>
<sequence length="426" mass="48087">MAAQVTESVIIQNINSNIKIVAEPLTQYYSFALGLFLNYGSRDENKDNNGITHLIEHMLFKGTSKRSALEIVRLIEGLGGSFDAFTTKESLVIVSRFLSEHLIKVFELISEILLESKFGGEEFVREKSVIIEEIKSNNEDPAEHIFDLLFEVLFREHPMGMPIAGTIESVSALDIKNVQNHYQDLLNCPMVVAVSGKFDLDELVEFAQKRFGRGGSFLLKRKSPGAYLPGEIHQTRKDISQVHLCFGMPAVSYLSEQRHIVLLLSTMLGGGMSSRLFQGLREEKGLVYDVHSFVDFYCDCGIIGFYLSADKKNLFEIIKALKKIFGSIYSDRFSPEEIEIAKTYITGNFLLSLENSTNRMLRIGREVSYLNKIIPVEEVVNKIRGIGKKEIDDLTKEYLDLKKYAITAIGPIDDSLMKKIVNELRG</sequence>
<dbReference type="InterPro" id="IPR007863">
    <property type="entry name" value="Peptidase_M16_C"/>
</dbReference>